<accession>A0ABZ1B978</accession>
<keyword evidence="3" id="KW-1185">Reference proteome</keyword>
<dbReference type="RefSeq" id="WP_324278596.1">
    <property type="nucleotide sequence ID" value="NZ_CP141261.1"/>
</dbReference>
<gene>
    <name evidence="2" type="ORF">U6N30_20905</name>
</gene>
<sequence length="54" mass="5868">MALRGQALELCLDLGHRIAVEQFAQLGAPEQLGEQTGVEGERLRPALGERRVPS</sequence>
<evidence type="ECO:0000256" key="1">
    <source>
        <dbReference type="SAM" id="MobiDB-lite"/>
    </source>
</evidence>
<evidence type="ECO:0000313" key="2">
    <source>
        <dbReference type="EMBL" id="WRL67289.1"/>
    </source>
</evidence>
<feature type="compositionally biased region" description="Basic and acidic residues" evidence="1">
    <location>
        <begin position="39"/>
        <end position="54"/>
    </location>
</feature>
<evidence type="ECO:0000313" key="3">
    <source>
        <dbReference type="Proteomes" id="UP001324287"/>
    </source>
</evidence>
<proteinExistence type="predicted"/>
<dbReference type="Proteomes" id="UP001324287">
    <property type="component" value="Chromosome"/>
</dbReference>
<feature type="region of interest" description="Disordered" evidence="1">
    <location>
        <begin position="31"/>
        <end position="54"/>
    </location>
</feature>
<reference evidence="2 3" key="1">
    <citation type="submission" date="2023-12" db="EMBL/GenBank/DDBJ databases">
        <title>Blastococcus brunescens sp. nov., an actonobacterium isolated from sandstone collected in sahara desert.</title>
        <authorList>
            <person name="Gtari M."/>
            <person name="Ghodhbane F."/>
        </authorList>
    </citation>
    <scope>NUCLEOTIDE SEQUENCE [LARGE SCALE GENOMIC DNA]</scope>
    <source>
        <strain evidence="2 3">BMG 8361</strain>
    </source>
</reference>
<protein>
    <submittedName>
        <fullName evidence="2">Uncharacterized protein</fullName>
    </submittedName>
</protein>
<dbReference type="EMBL" id="CP141261">
    <property type="protein sequence ID" value="WRL67289.1"/>
    <property type="molecule type" value="Genomic_DNA"/>
</dbReference>
<name>A0ABZ1B978_9ACTN</name>
<organism evidence="2 3">
    <name type="scientific">Blastococcus brunescens</name>
    <dbReference type="NCBI Taxonomy" id="1564165"/>
    <lineage>
        <taxon>Bacteria</taxon>
        <taxon>Bacillati</taxon>
        <taxon>Actinomycetota</taxon>
        <taxon>Actinomycetes</taxon>
        <taxon>Geodermatophilales</taxon>
        <taxon>Geodermatophilaceae</taxon>
        <taxon>Blastococcus</taxon>
    </lineage>
</organism>